<evidence type="ECO:0000313" key="4">
    <source>
        <dbReference type="Proteomes" id="UP000472265"/>
    </source>
</evidence>
<gene>
    <name evidence="3" type="primary">INPP4B</name>
    <name evidence="3" type="synonym">inpp4b</name>
</gene>
<proteinExistence type="predicted"/>
<evidence type="ECO:0000256" key="2">
    <source>
        <dbReference type="ARBA" id="ARBA00023098"/>
    </source>
</evidence>
<dbReference type="PANTHER" id="PTHR12187:SF3">
    <property type="entry name" value="INOSITOL POLYPHOSPHATE 4-PHOSPHATASE TYPE II"/>
    <property type="match status" value="1"/>
</dbReference>
<keyword evidence="2" id="KW-0443">Lipid metabolism</keyword>
<dbReference type="Ensembl" id="ENSSAUT00010022738.1">
    <property type="protein sequence ID" value="ENSSAUP00010021521.1"/>
    <property type="gene ID" value="ENSSAUG00010008419.1"/>
</dbReference>
<dbReference type="GO" id="GO:0016316">
    <property type="term" value="F:phosphatidylinositol-3,4-bisphosphate 4-phosphatase activity"/>
    <property type="evidence" value="ECO:0007669"/>
    <property type="project" value="InterPro"/>
</dbReference>
<dbReference type="PANTHER" id="PTHR12187">
    <property type="entry name" value="AGAP000124-PA"/>
    <property type="match status" value="1"/>
</dbReference>
<dbReference type="InterPro" id="IPR039034">
    <property type="entry name" value="INPP4"/>
</dbReference>
<dbReference type="Proteomes" id="UP000472265">
    <property type="component" value="Chromosome 1"/>
</dbReference>
<accession>A0A671V9F2</accession>
<keyword evidence="4" id="KW-1185">Reference proteome</keyword>
<keyword evidence="1" id="KW-0378">Hydrolase</keyword>
<sequence>CMKGLVVGAFSVVPPIAELPLLNSSKNILLVPCMFDCLERDCQRLTLGASKFDTSLMRKNLMFFLLPQMVQYTFLPCLCLPLSVFKNPVCKVYRFQTVESKWMLVREQMEECTLSFSIPKQLLSLYIQEDMSRVQDLRELGELSPHWDNLRKEVMTRYGGIINSYQETLAELDKITGRSFKPSCCKAQKSLEFIPINLHTQRMRVTEEGDAFYDIVTVGAPAAHFQGFKCGGLQRLLSRYEAEKKSFSTAYQCIYYSPEHTAKAQEVLSTVSLLQPLITSLADQLLQAAQEHSSPGLRDALKNLSDKVRQPPNPPSQLHPPVTRLKECVMEVVEKAKRAMTFVLLQEAACSIPQGFFLQQRRDVVFSQALAALACGFVMRLYAGMQDKGFLRQLHLVGLVAQFESLLSTYSEEIGMLEDMEVGISDLQRVVFQITEAKTDDLSDLQPLVCGRRDHFTVEVPLPRLVFQTLPEEIRGGKPLRVFPVLFNVGINEQQTIAERFGDISLQERINQRNFEMLEAYYKSLSEKVPLECLPCFQTQTDIKELLETLGQNVVTKKKKNVEILWIAGTICRRLNGIRFTSCKSAKDRTSMSVTLEQCALLRDEHQLSKDFFIRALDCMRREGCRIENVQKNIRCRKYAFNMLQLMAFPKCYRPPEGTYGKVDS</sequence>
<evidence type="ECO:0000256" key="1">
    <source>
        <dbReference type="ARBA" id="ARBA00022801"/>
    </source>
</evidence>
<evidence type="ECO:0000313" key="3">
    <source>
        <dbReference type="Ensembl" id="ENSSAUP00010021521.1"/>
    </source>
</evidence>
<dbReference type="AlphaFoldDB" id="A0A671V9F2"/>
<organism evidence="3 4">
    <name type="scientific">Sparus aurata</name>
    <name type="common">Gilthead sea bream</name>
    <dbReference type="NCBI Taxonomy" id="8175"/>
    <lineage>
        <taxon>Eukaryota</taxon>
        <taxon>Metazoa</taxon>
        <taxon>Chordata</taxon>
        <taxon>Craniata</taxon>
        <taxon>Vertebrata</taxon>
        <taxon>Euteleostomi</taxon>
        <taxon>Actinopterygii</taxon>
        <taxon>Neopterygii</taxon>
        <taxon>Teleostei</taxon>
        <taxon>Neoteleostei</taxon>
        <taxon>Acanthomorphata</taxon>
        <taxon>Eupercaria</taxon>
        <taxon>Spariformes</taxon>
        <taxon>Sparidae</taxon>
        <taxon>Sparus</taxon>
    </lineage>
</organism>
<reference evidence="3" key="2">
    <citation type="submission" date="2025-08" db="UniProtKB">
        <authorList>
            <consortium name="Ensembl"/>
        </authorList>
    </citation>
    <scope>IDENTIFICATION</scope>
</reference>
<protein>
    <submittedName>
        <fullName evidence="3">Inositol polyphosphate-4-phosphatase type II B</fullName>
    </submittedName>
</protein>
<reference evidence="3" key="1">
    <citation type="submission" date="2021-04" db="EMBL/GenBank/DDBJ databases">
        <authorList>
            <consortium name="Wellcome Sanger Institute Data Sharing"/>
        </authorList>
    </citation>
    <scope>NUCLEOTIDE SEQUENCE [LARGE SCALE GENOMIC DNA]</scope>
</reference>
<dbReference type="GO" id="GO:0005737">
    <property type="term" value="C:cytoplasm"/>
    <property type="evidence" value="ECO:0007669"/>
    <property type="project" value="TreeGrafter"/>
</dbReference>
<reference evidence="3" key="3">
    <citation type="submission" date="2025-09" db="UniProtKB">
        <authorList>
            <consortium name="Ensembl"/>
        </authorList>
    </citation>
    <scope>IDENTIFICATION</scope>
</reference>
<name>A0A671V9F2_SPAAU</name>
<dbReference type="GeneTree" id="ENSGT00940000157587"/>